<dbReference type="GO" id="GO:0140662">
    <property type="term" value="F:ATP-dependent protein folding chaperone"/>
    <property type="evidence" value="ECO:0007669"/>
    <property type="project" value="InterPro"/>
</dbReference>
<dbReference type="AlphaFoldDB" id="A0A699UNI4"/>
<dbReference type="InterPro" id="IPR001404">
    <property type="entry name" value="Hsp90_fam"/>
</dbReference>
<evidence type="ECO:0000256" key="5">
    <source>
        <dbReference type="SAM" id="MobiDB-lite"/>
    </source>
</evidence>
<protein>
    <submittedName>
        <fullName evidence="6">Heat shock protein 90-5, chloroplastic-like</fullName>
    </submittedName>
</protein>
<feature type="non-terminal residue" evidence="6">
    <location>
        <position position="1"/>
    </location>
</feature>
<evidence type="ECO:0000256" key="4">
    <source>
        <dbReference type="ARBA" id="ARBA00023186"/>
    </source>
</evidence>
<dbReference type="InterPro" id="IPR036890">
    <property type="entry name" value="HATPase_C_sf"/>
</dbReference>
<dbReference type="GO" id="GO:0005524">
    <property type="term" value="F:ATP binding"/>
    <property type="evidence" value="ECO:0007669"/>
    <property type="project" value="UniProtKB-KW"/>
</dbReference>
<organism evidence="6">
    <name type="scientific">Tanacetum cinerariifolium</name>
    <name type="common">Dalmatian daisy</name>
    <name type="synonym">Chrysanthemum cinerariifolium</name>
    <dbReference type="NCBI Taxonomy" id="118510"/>
    <lineage>
        <taxon>Eukaryota</taxon>
        <taxon>Viridiplantae</taxon>
        <taxon>Streptophyta</taxon>
        <taxon>Embryophyta</taxon>
        <taxon>Tracheophyta</taxon>
        <taxon>Spermatophyta</taxon>
        <taxon>Magnoliopsida</taxon>
        <taxon>eudicotyledons</taxon>
        <taxon>Gunneridae</taxon>
        <taxon>Pentapetalae</taxon>
        <taxon>asterids</taxon>
        <taxon>campanulids</taxon>
        <taxon>Asterales</taxon>
        <taxon>Asteraceae</taxon>
        <taxon>Asteroideae</taxon>
        <taxon>Anthemideae</taxon>
        <taxon>Anthemidinae</taxon>
        <taxon>Tanacetum</taxon>
    </lineage>
</organism>
<keyword evidence="3" id="KW-0067">ATP-binding</keyword>
<dbReference type="GO" id="GO:0051082">
    <property type="term" value="F:unfolded protein binding"/>
    <property type="evidence" value="ECO:0007669"/>
    <property type="project" value="InterPro"/>
</dbReference>
<dbReference type="PANTHER" id="PTHR11528">
    <property type="entry name" value="HEAT SHOCK PROTEIN 90 FAMILY MEMBER"/>
    <property type="match status" value="1"/>
</dbReference>
<keyword evidence="4" id="KW-0143">Chaperone</keyword>
<evidence type="ECO:0000256" key="1">
    <source>
        <dbReference type="ARBA" id="ARBA00008239"/>
    </source>
</evidence>
<name>A0A699UNI4_TANCI</name>
<keyword evidence="6" id="KW-0346">Stress response</keyword>
<gene>
    <name evidence="6" type="ORF">Tci_896404</name>
</gene>
<proteinExistence type="inferred from homology"/>
<keyword evidence="2" id="KW-0547">Nucleotide-binding</keyword>
<feature type="compositionally biased region" description="Polar residues" evidence="5">
    <location>
        <begin position="68"/>
        <end position="80"/>
    </location>
</feature>
<evidence type="ECO:0000256" key="2">
    <source>
        <dbReference type="ARBA" id="ARBA00022741"/>
    </source>
</evidence>
<dbReference type="Gene3D" id="3.30.565.10">
    <property type="entry name" value="Histidine kinase-like ATPase, C-terminal domain"/>
    <property type="match status" value="1"/>
</dbReference>
<comment type="similarity">
    <text evidence="1">Belongs to the heat shock protein 90 family.</text>
</comment>
<evidence type="ECO:0000256" key="3">
    <source>
        <dbReference type="ARBA" id="ARBA00022840"/>
    </source>
</evidence>
<comment type="caution">
    <text evidence="6">The sequence shown here is derived from an EMBL/GenBank/DDBJ whole genome shotgun (WGS) entry which is preliminary data.</text>
</comment>
<dbReference type="EMBL" id="BKCJ011352477">
    <property type="protein sequence ID" value="GFD24435.1"/>
    <property type="molecule type" value="Genomic_DNA"/>
</dbReference>
<accession>A0A699UNI4</accession>
<feature type="region of interest" description="Disordered" evidence="5">
    <location>
        <begin position="51"/>
        <end position="80"/>
    </location>
</feature>
<reference evidence="6" key="1">
    <citation type="journal article" date="2019" name="Sci. Rep.">
        <title>Draft genome of Tanacetum cinerariifolium, the natural source of mosquito coil.</title>
        <authorList>
            <person name="Yamashiro T."/>
            <person name="Shiraishi A."/>
            <person name="Satake H."/>
            <person name="Nakayama K."/>
        </authorList>
    </citation>
    <scope>NUCLEOTIDE SEQUENCE</scope>
</reference>
<dbReference type="GO" id="GO:0016887">
    <property type="term" value="F:ATP hydrolysis activity"/>
    <property type="evidence" value="ECO:0007669"/>
    <property type="project" value="InterPro"/>
</dbReference>
<sequence>VSVSTKSPRLDKQYVWEAAAGSSSYVIREETNLAKQISCGTEITLYLRVEEEQEPKEGEETQQEVNEQESTQLLQSHLIR</sequence>
<evidence type="ECO:0000313" key="6">
    <source>
        <dbReference type="EMBL" id="GFD24435.1"/>
    </source>
</evidence>
<feature type="non-terminal residue" evidence="6">
    <location>
        <position position="80"/>
    </location>
</feature>